<evidence type="ECO:0000313" key="6">
    <source>
        <dbReference type="EMBL" id="PIE35242.1"/>
    </source>
</evidence>
<dbReference type="GO" id="GO:0005886">
    <property type="term" value="C:plasma membrane"/>
    <property type="evidence" value="ECO:0007669"/>
    <property type="project" value="UniProtKB-SubCell"/>
</dbReference>
<dbReference type="Proteomes" id="UP000230821">
    <property type="component" value="Unassembled WGS sequence"/>
</dbReference>
<keyword evidence="2" id="KW-0813">Transport</keyword>
<evidence type="ECO:0000256" key="2">
    <source>
        <dbReference type="ARBA" id="ARBA00022448"/>
    </source>
</evidence>
<name>A0A2G6KJP1_9BACT</name>
<feature type="domain" description="ABC transporter type 1 GsiC-like N-terminal" evidence="5">
    <location>
        <begin position="1"/>
        <end position="72"/>
    </location>
</feature>
<dbReference type="EMBL" id="PDSK01000050">
    <property type="protein sequence ID" value="PIE35242.1"/>
    <property type="molecule type" value="Genomic_DNA"/>
</dbReference>
<evidence type="ECO:0000256" key="1">
    <source>
        <dbReference type="ARBA" id="ARBA00004651"/>
    </source>
</evidence>
<accession>A0A2G6KJP1</accession>
<dbReference type="InterPro" id="IPR045621">
    <property type="entry name" value="BPD_transp_1_N"/>
</dbReference>
<sequence length="97" mass="10861">MPKYILKRLAFTIPTLWGVVTVVFFMLALAPGDPARLMLGSASSKDDVEILRHELGLDKPLVTQYLLYLGRVARLDFGKSIKTGEKVMSELIWPSII</sequence>
<keyword evidence="4" id="KW-0472">Membrane</keyword>
<evidence type="ECO:0000313" key="7">
    <source>
        <dbReference type="Proteomes" id="UP000230821"/>
    </source>
</evidence>
<comment type="caution">
    <text evidence="6">The sequence shown here is derived from an EMBL/GenBank/DDBJ whole genome shotgun (WGS) entry which is preliminary data.</text>
</comment>
<gene>
    <name evidence="6" type="ORF">CSA56_04960</name>
</gene>
<keyword evidence="3" id="KW-1003">Cell membrane</keyword>
<comment type="subcellular location">
    <subcellularLocation>
        <location evidence="1">Cell membrane</location>
        <topology evidence="1">Multi-pass membrane protein</topology>
    </subcellularLocation>
</comment>
<dbReference type="PANTHER" id="PTHR43163:SF6">
    <property type="entry name" value="DIPEPTIDE TRANSPORT SYSTEM PERMEASE PROTEIN DPPB-RELATED"/>
    <property type="match status" value="1"/>
</dbReference>
<dbReference type="PANTHER" id="PTHR43163">
    <property type="entry name" value="DIPEPTIDE TRANSPORT SYSTEM PERMEASE PROTEIN DPPB-RELATED"/>
    <property type="match status" value="1"/>
</dbReference>
<keyword evidence="4" id="KW-0812">Transmembrane</keyword>
<feature type="transmembrane region" description="Helical" evidence="4">
    <location>
        <begin position="9"/>
        <end position="30"/>
    </location>
</feature>
<keyword evidence="4" id="KW-1133">Transmembrane helix</keyword>
<dbReference type="Pfam" id="PF19300">
    <property type="entry name" value="BPD_transp_1_N"/>
    <property type="match status" value="1"/>
</dbReference>
<evidence type="ECO:0000256" key="4">
    <source>
        <dbReference type="SAM" id="Phobius"/>
    </source>
</evidence>
<evidence type="ECO:0000259" key="5">
    <source>
        <dbReference type="Pfam" id="PF19300"/>
    </source>
</evidence>
<proteinExistence type="predicted"/>
<reference evidence="6 7" key="1">
    <citation type="submission" date="2017-10" db="EMBL/GenBank/DDBJ databases">
        <title>Novel microbial diversity and functional potential in the marine mammal oral microbiome.</title>
        <authorList>
            <person name="Dudek N.K."/>
            <person name="Sun C.L."/>
            <person name="Burstein D."/>
            <person name="Kantor R.S."/>
            <person name="Aliaga Goltsman D.S."/>
            <person name="Bik E.M."/>
            <person name="Thomas B.C."/>
            <person name="Banfield J.F."/>
            <person name="Relman D.A."/>
        </authorList>
    </citation>
    <scope>NUCLEOTIDE SEQUENCE [LARGE SCALE GENOMIC DNA]</scope>
    <source>
        <strain evidence="6">DOLJORAL78_47_16</strain>
    </source>
</reference>
<evidence type="ECO:0000256" key="3">
    <source>
        <dbReference type="ARBA" id="ARBA00022475"/>
    </source>
</evidence>
<dbReference type="AlphaFoldDB" id="A0A2G6KJP1"/>
<organism evidence="6 7">
    <name type="scientific">candidate division KSB3 bacterium</name>
    <dbReference type="NCBI Taxonomy" id="2044937"/>
    <lineage>
        <taxon>Bacteria</taxon>
        <taxon>candidate division KSB3</taxon>
    </lineage>
</organism>
<protein>
    <recommendedName>
        <fullName evidence="5">ABC transporter type 1 GsiC-like N-terminal domain-containing protein</fullName>
    </recommendedName>
</protein>